<reference evidence="1" key="1">
    <citation type="submission" date="2014-11" db="EMBL/GenBank/DDBJ databases">
        <authorList>
            <person name="Amaro Gonzalez C."/>
        </authorList>
    </citation>
    <scope>NUCLEOTIDE SEQUENCE</scope>
</reference>
<protein>
    <submittedName>
        <fullName evidence="1">Uncharacterized protein</fullName>
    </submittedName>
</protein>
<organism evidence="1">
    <name type="scientific">Anguilla anguilla</name>
    <name type="common">European freshwater eel</name>
    <name type="synonym">Muraena anguilla</name>
    <dbReference type="NCBI Taxonomy" id="7936"/>
    <lineage>
        <taxon>Eukaryota</taxon>
        <taxon>Metazoa</taxon>
        <taxon>Chordata</taxon>
        <taxon>Craniata</taxon>
        <taxon>Vertebrata</taxon>
        <taxon>Euteleostomi</taxon>
        <taxon>Actinopterygii</taxon>
        <taxon>Neopterygii</taxon>
        <taxon>Teleostei</taxon>
        <taxon>Anguilliformes</taxon>
        <taxon>Anguillidae</taxon>
        <taxon>Anguilla</taxon>
    </lineage>
</organism>
<name>A0A0E9WSE7_ANGAN</name>
<sequence length="70" mass="8397">MASRRQHKLAIERTFFSTTTQETRRARLASALCFSKIFFLMRCSLTHLLHALLVQCIFHKKFDWVVYIFM</sequence>
<reference evidence="1" key="2">
    <citation type="journal article" date="2015" name="Fish Shellfish Immunol.">
        <title>Early steps in the European eel (Anguilla anguilla)-Vibrio vulnificus interaction in the gills: Role of the RtxA13 toxin.</title>
        <authorList>
            <person name="Callol A."/>
            <person name="Pajuelo D."/>
            <person name="Ebbesson L."/>
            <person name="Teles M."/>
            <person name="MacKenzie S."/>
            <person name="Amaro C."/>
        </authorList>
    </citation>
    <scope>NUCLEOTIDE SEQUENCE</scope>
</reference>
<proteinExistence type="predicted"/>
<dbReference type="AlphaFoldDB" id="A0A0E9WSE7"/>
<dbReference type="EMBL" id="GBXM01015233">
    <property type="protein sequence ID" value="JAH93344.1"/>
    <property type="molecule type" value="Transcribed_RNA"/>
</dbReference>
<accession>A0A0E9WSE7</accession>
<evidence type="ECO:0000313" key="1">
    <source>
        <dbReference type="EMBL" id="JAH93344.1"/>
    </source>
</evidence>